<name>A0ABV8VVA5_9BACI</name>
<dbReference type="Proteomes" id="UP001595880">
    <property type="component" value="Unassembled WGS sequence"/>
</dbReference>
<organism evidence="1 2">
    <name type="scientific">Gracilibacillus marinus</name>
    <dbReference type="NCBI Taxonomy" id="630535"/>
    <lineage>
        <taxon>Bacteria</taxon>
        <taxon>Bacillati</taxon>
        <taxon>Bacillota</taxon>
        <taxon>Bacilli</taxon>
        <taxon>Bacillales</taxon>
        <taxon>Bacillaceae</taxon>
        <taxon>Gracilibacillus</taxon>
    </lineage>
</organism>
<evidence type="ECO:0000313" key="2">
    <source>
        <dbReference type="Proteomes" id="UP001595880"/>
    </source>
</evidence>
<comment type="caution">
    <text evidence="1">The sequence shown here is derived from an EMBL/GenBank/DDBJ whole genome shotgun (WGS) entry which is preliminary data.</text>
</comment>
<keyword evidence="2" id="KW-1185">Reference proteome</keyword>
<proteinExistence type="predicted"/>
<reference evidence="2" key="1">
    <citation type="journal article" date="2019" name="Int. J. Syst. Evol. Microbiol.">
        <title>The Global Catalogue of Microorganisms (GCM) 10K type strain sequencing project: providing services to taxonomists for standard genome sequencing and annotation.</title>
        <authorList>
            <consortium name="The Broad Institute Genomics Platform"/>
            <consortium name="The Broad Institute Genome Sequencing Center for Infectious Disease"/>
            <person name="Wu L."/>
            <person name="Ma J."/>
        </authorList>
    </citation>
    <scope>NUCLEOTIDE SEQUENCE [LARGE SCALE GENOMIC DNA]</scope>
    <source>
        <strain evidence="2">KACC 14058</strain>
    </source>
</reference>
<sequence length="276" mass="31088">MTYKKIKARIMDRNVLIEHDGGSHILLHDQPLEMPHTSSKGTNRLQSTSMMDFQGKISMVLRAIASQKGVILPLLKGEYGVEINISTPRARKELPIIESVKAIIDAINNEIVSNDAEIYSLRVNLYSSKPGSRMRASMPYDSIDLRIYDVVTQTTKLQFNGLTTYIVSKSNPILSGGFDDENFYPHIELLHQPIRELLYKDGFEIAAANHYAVKLHFNGAIQSKDLDNMAKTYLSILYGTQIVTPFNIVKLELSKEHVSNSIGYIDIRVDCNSMQP</sequence>
<evidence type="ECO:0000313" key="1">
    <source>
        <dbReference type="EMBL" id="MFC4387822.1"/>
    </source>
</evidence>
<protein>
    <submittedName>
        <fullName evidence="1">Uncharacterized protein</fullName>
    </submittedName>
</protein>
<accession>A0ABV8VVA5</accession>
<dbReference type="RefSeq" id="WP_390198376.1">
    <property type="nucleotide sequence ID" value="NZ_JBHSDV010000002.1"/>
</dbReference>
<gene>
    <name evidence="1" type="ORF">ACFOZ1_08350</name>
</gene>
<dbReference type="EMBL" id="JBHSDV010000002">
    <property type="protein sequence ID" value="MFC4387822.1"/>
    <property type="molecule type" value="Genomic_DNA"/>
</dbReference>